<dbReference type="GO" id="GO:0030148">
    <property type="term" value="P:sphingolipid biosynthetic process"/>
    <property type="evidence" value="ECO:0007669"/>
    <property type="project" value="TreeGrafter"/>
</dbReference>
<feature type="transmembrane region" description="Helical" evidence="10">
    <location>
        <begin position="172"/>
        <end position="194"/>
    </location>
</feature>
<dbReference type="AlphaFoldDB" id="A0A7M7L5M6"/>
<feature type="transmembrane region" description="Helical" evidence="10">
    <location>
        <begin position="148"/>
        <end position="166"/>
    </location>
</feature>
<dbReference type="InParanoid" id="A0A7M7L5M6"/>
<keyword evidence="12" id="KW-1185">Reference proteome</keyword>
<dbReference type="PANTHER" id="PTHR11157">
    <property type="entry name" value="FATTY ACID ACYL TRANSFERASE-RELATED"/>
    <property type="match status" value="1"/>
</dbReference>
<keyword evidence="5 10" id="KW-0276">Fatty acid metabolism</keyword>
<feature type="transmembrane region" description="Helical" evidence="10">
    <location>
        <begin position="206"/>
        <end position="228"/>
    </location>
</feature>
<dbReference type="RefSeq" id="XP_022670774.1">
    <property type="nucleotide sequence ID" value="XM_022815039.1"/>
</dbReference>
<dbReference type="Proteomes" id="UP000594260">
    <property type="component" value="Unplaced"/>
</dbReference>
<dbReference type="GO" id="GO:0034626">
    <property type="term" value="P:fatty acid elongation, polyunsaturated fatty acid"/>
    <property type="evidence" value="ECO:0007669"/>
    <property type="project" value="TreeGrafter"/>
</dbReference>
<feature type="transmembrane region" description="Helical" evidence="10">
    <location>
        <begin position="240"/>
        <end position="257"/>
    </location>
</feature>
<evidence type="ECO:0000256" key="1">
    <source>
        <dbReference type="ARBA" id="ARBA00004141"/>
    </source>
</evidence>
<dbReference type="EC" id="2.3.1.199" evidence="10"/>
<dbReference type="KEGG" id="vde:111254326"/>
<keyword evidence="6 10" id="KW-1133">Transmembrane helix</keyword>
<evidence type="ECO:0000256" key="3">
    <source>
        <dbReference type="ARBA" id="ARBA00022679"/>
    </source>
</evidence>
<dbReference type="InterPro" id="IPR002076">
    <property type="entry name" value="ELO_fam"/>
</dbReference>
<dbReference type="GO" id="GO:0034625">
    <property type="term" value="P:fatty acid elongation, monounsaturated fatty acid"/>
    <property type="evidence" value="ECO:0007669"/>
    <property type="project" value="TreeGrafter"/>
</dbReference>
<comment type="subcellular location">
    <subcellularLocation>
        <location evidence="1">Membrane</location>
        <topology evidence="1">Multi-pass membrane protein</topology>
    </subcellularLocation>
</comment>
<evidence type="ECO:0000313" key="12">
    <source>
        <dbReference type="Proteomes" id="UP000594260"/>
    </source>
</evidence>
<dbReference type="Pfam" id="PF01151">
    <property type="entry name" value="ELO"/>
    <property type="match status" value="1"/>
</dbReference>
<keyword evidence="3 10" id="KW-0808">Transferase</keyword>
<keyword evidence="7 10" id="KW-0443">Lipid metabolism</keyword>
<keyword evidence="8 10" id="KW-0472">Membrane</keyword>
<evidence type="ECO:0000256" key="2">
    <source>
        <dbReference type="ARBA" id="ARBA00022516"/>
    </source>
</evidence>
<dbReference type="GO" id="GO:0009922">
    <property type="term" value="F:fatty acid elongase activity"/>
    <property type="evidence" value="ECO:0007669"/>
    <property type="project" value="UniProtKB-EC"/>
</dbReference>
<evidence type="ECO:0000256" key="6">
    <source>
        <dbReference type="ARBA" id="ARBA00022989"/>
    </source>
</evidence>
<evidence type="ECO:0000256" key="10">
    <source>
        <dbReference type="RuleBase" id="RU361115"/>
    </source>
</evidence>
<evidence type="ECO:0000313" key="11">
    <source>
        <dbReference type="EnsemblMetazoa" id="XP_022670774"/>
    </source>
</evidence>
<dbReference type="GO" id="GO:0042761">
    <property type="term" value="P:very long-chain fatty acid biosynthetic process"/>
    <property type="evidence" value="ECO:0007669"/>
    <property type="project" value="TreeGrafter"/>
</dbReference>
<dbReference type="OMA" id="TINCLIH"/>
<evidence type="ECO:0000256" key="5">
    <source>
        <dbReference type="ARBA" id="ARBA00022832"/>
    </source>
</evidence>
<feature type="transmembrane region" description="Helical" evidence="10">
    <location>
        <begin position="35"/>
        <end position="52"/>
    </location>
</feature>
<organism evidence="11 12">
    <name type="scientific">Varroa destructor</name>
    <name type="common">Honeybee mite</name>
    <dbReference type="NCBI Taxonomy" id="109461"/>
    <lineage>
        <taxon>Eukaryota</taxon>
        <taxon>Metazoa</taxon>
        <taxon>Ecdysozoa</taxon>
        <taxon>Arthropoda</taxon>
        <taxon>Chelicerata</taxon>
        <taxon>Arachnida</taxon>
        <taxon>Acari</taxon>
        <taxon>Parasitiformes</taxon>
        <taxon>Mesostigmata</taxon>
        <taxon>Gamasina</taxon>
        <taxon>Dermanyssoidea</taxon>
        <taxon>Varroidae</taxon>
        <taxon>Varroa</taxon>
    </lineage>
</organism>
<dbReference type="PANTHER" id="PTHR11157:SF69">
    <property type="entry name" value="ELONGATION OF VERY LONG CHAIN FATTY ACIDS PROTEIN 7"/>
    <property type="match status" value="1"/>
</dbReference>
<evidence type="ECO:0000256" key="9">
    <source>
        <dbReference type="ARBA" id="ARBA00023160"/>
    </source>
</evidence>
<dbReference type="OrthoDB" id="434092at2759"/>
<feature type="transmembrane region" description="Helical" evidence="10">
    <location>
        <begin position="64"/>
        <end position="84"/>
    </location>
</feature>
<dbReference type="GeneID" id="111254326"/>
<comment type="similarity">
    <text evidence="10">Belongs to the ELO family.</text>
</comment>
<evidence type="ECO:0000256" key="8">
    <source>
        <dbReference type="ARBA" id="ARBA00023136"/>
    </source>
</evidence>
<name>A0A7M7L5M6_VARDE</name>
<reference evidence="11" key="1">
    <citation type="submission" date="2021-01" db="UniProtKB">
        <authorList>
            <consortium name="EnsemblMetazoa"/>
        </authorList>
    </citation>
    <scope>IDENTIFICATION</scope>
</reference>
<evidence type="ECO:0000256" key="7">
    <source>
        <dbReference type="ARBA" id="ARBA00023098"/>
    </source>
</evidence>
<dbReference type="GO" id="GO:0005789">
    <property type="term" value="C:endoplasmic reticulum membrane"/>
    <property type="evidence" value="ECO:0007669"/>
    <property type="project" value="TreeGrafter"/>
</dbReference>
<keyword evidence="4 10" id="KW-0812">Transmembrane</keyword>
<keyword evidence="2 10" id="KW-0444">Lipid biosynthesis</keyword>
<dbReference type="EnsemblMetazoa" id="XM_022815039">
    <property type="protein sequence ID" value="XP_022670774"/>
    <property type="gene ID" value="LOC111254326"/>
</dbReference>
<comment type="catalytic activity">
    <reaction evidence="10">
        <text>a very-long-chain acyl-CoA + malonyl-CoA + H(+) = a very-long-chain 3-oxoacyl-CoA + CO2 + CoA</text>
        <dbReference type="Rhea" id="RHEA:32727"/>
        <dbReference type="ChEBI" id="CHEBI:15378"/>
        <dbReference type="ChEBI" id="CHEBI:16526"/>
        <dbReference type="ChEBI" id="CHEBI:57287"/>
        <dbReference type="ChEBI" id="CHEBI:57384"/>
        <dbReference type="ChEBI" id="CHEBI:90725"/>
        <dbReference type="ChEBI" id="CHEBI:90736"/>
        <dbReference type="EC" id="2.3.1.199"/>
    </reaction>
</comment>
<evidence type="ECO:0000256" key="4">
    <source>
        <dbReference type="ARBA" id="ARBA00022692"/>
    </source>
</evidence>
<dbReference type="GO" id="GO:0019367">
    <property type="term" value="P:fatty acid elongation, saturated fatty acid"/>
    <property type="evidence" value="ECO:0007669"/>
    <property type="project" value="TreeGrafter"/>
</dbReference>
<protein>
    <recommendedName>
        <fullName evidence="10">Elongation of very long chain fatty acids protein</fullName>
        <ecNumber evidence="10">2.3.1.199</ecNumber>
    </recommendedName>
    <alternativeName>
        <fullName evidence="10">Very-long-chain 3-oxoacyl-CoA synthase</fullName>
    </alternativeName>
</protein>
<sequence length="321" mass="37548">MPKQSMLFRGLAMRHRVYGQLDPRVKDWLFIGDPLFPLVVLGSYLMFVYIIGPRYMKNRQPYDLRWAIKVHNLFMVFANAYFFIEFPKAAYCGGYNPLCQGMTYATDPASLRIVELGWWYMLVRTLDLLDTIFFVLRKKNSHITFQHVSHHFCCLFTGHIFLSLGMDGHPWFGVSLNAGIHVVMYTYYFLAALGPHMKPYLWWKKHLTIAQIIQHYLIIFHGIIPYFYDCKYPRFLLNLALPQGLLGLGLFINLYALSYTGKKSWSDIFLQATPCVLSDDNDPMKFKRLQAEQEGLLVGERLKDKHNDFDVKCRAKQIKTN</sequence>
<keyword evidence="9 10" id="KW-0275">Fatty acid biosynthesis</keyword>
<proteinExistence type="inferred from homology"/>
<accession>A0A7M7L5M6</accession>